<gene>
    <name evidence="2" type="ORF">E5K00_22575</name>
</gene>
<evidence type="ECO:0000313" key="3">
    <source>
        <dbReference type="Proteomes" id="UP000297549"/>
    </source>
</evidence>
<evidence type="ECO:0000313" key="2">
    <source>
        <dbReference type="EMBL" id="TGE20768.1"/>
    </source>
</evidence>
<sequence>MKLKHLLRPLLVAATVAGVTSAAQAQELKTYAPNSHMSLTLGSAFSTNLWSTSYIGFNLNKSGLWNSDWRTDSDGTSNGAGGIVGLNNGTLAFLAVPDNNPAGGGRILSDVSMPSFIKMRLHPSGMLQLGDKTAQGMHQDAKLSVYGKITANSLYILADNPTNWADYVFAKGYKLTPLRELEAYVQKNQHLPEIPTTAEVTANGVNLGEMNVLLLKKVEELTLHLIEMDKKLEALSAQQAGKQ</sequence>
<protein>
    <recommendedName>
        <fullName evidence="4">Cell wall anchor protein</fullName>
    </recommendedName>
</protein>
<reference evidence="2 3" key="1">
    <citation type="submission" date="2019-04" db="EMBL/GenBank/DDBJ databases">
        <authorList>
            <person name="Feng G."/>
            <person name="Zhang J."/>
            <person name="Zhu H."/>
        </authorList>
    </citation>
    <scope>NUCLEOTIDE SEQUENCE [LARGE SCALE GENOMIC DNA]</scope>
    <source>
        <strain evidence="2 3">JCM 31653</strain>
    </source>
</reference>
<dbReference type="OrthoDB" id="1163828at2"/>
<dbReference type="EMBL" id="SRLC01000003">
    <property type="protein sequence ID" value="TGE20768.1"/>
    <property type="molecule type" value="Genomic_DNA"/>
</dbReference>
<dbReference type="Proteomes" id="UP000297549">
    <property type="component" value="Unassembled WGS sequence"/>
</dbReference>
<feature type="signal peptide" evidence="1">
    <location>
        <begin position="1"/>
        <end position="25"/>
    </location>
</feature>
<evidence type="ECO:0008006" key="4">
    <source>
        <dbReference type="Google" id="ProtNLM"/>
    </source>
</evidence>
<dbReference type="RefSeq" id="WP_135465567.1">
    <property type="nucleotide sequence ID" value="NZ_SRLC01000003.1"/>
</dbReference>
<feature type="chain" id="PRO_5021478398" description="Cell wall anchor protein" evidence="1">
    <location>
        <begin position="26"/>
        <end position="243"/>
    </location>
</feature>
<dbReference type="AlphaFoldDB" id="A0A4Z0PSX6"/>
<evidence type="ECO:0000256" key="1">
    <source>
        <dbReference type="SAM" id="SignalP"/>
    </source>
</evidence>
<name>A0A4Z0PSX6_9BACT</name>
<keyword evidence="3" id="KW-1185">Reference proteome</keyword>
<comment type="caution">
    <text evidence="2">The sequence shown here is derived from an EMBL/GenBank/DDBJ whole genome shotgun (WGS) entry which is preliminary data.</text>
</comment>
<proteinExistence type="predicted"/>
<keyword evidence="1" id="KW-0732">Signal</keyword>
<accession>A0A4Z0PSX6</accession>
<organism evidence="2 3">
    <name type="scientific">Hymenobacter aquaticus</name>
    <dbReference type="NCBI Taxonomy" id="1867101"/>
    <lineage>
        <taxon>Bacteria</taxon>
        <taxon>Pseudomonadati</taxon>
        <taxon>Bacteroidota</taxon>
        <taxon>Cytophagia</taxon>
        <taxon>Cytophagales</taxon>
        <taxon>Hymenobacteraceae</taxon>
        <taxon>Hymenobacter</taxon>
    </lineage>
</organism>